<feature type="domain" description="HTH luxR-type" evidence="4">
    <location>
        <begin position="814"/>
        <end position="879"/>
    </location>
</feature>
<accession>A0ABS1SD75</accession>
<evidence type="ECO:0000313" key="5">
    <source>
        <dbReference type="EMBL" id="MBL3678484.1"/>
    </source>
</evidence>
<protein>
    <submittedName>
        <fullName evidence="5">LuxR family transcriptional regulator</fullName>
    </submittedName>
</protein>
<evidence type="ECO:0000256" key="1">
    <source>
        <dbReference type="ARBA" id="ARBA00023015"/>
    </source>
</evidence>
<dbReference type="Proteomes" id="UP001645859">
    <property type="component" value="Unassembled WGS sequence"/>
</dbReference>
<comment type="caution">
    <text evidence="5">The sequence shown here is derived from an EMBL/GenBank/DDBJ whole genome shotgun (WGS) entry which is preliminary data.</text>
</comment>
<evidence type="ECO:0000313" key="6">
    <source>
        <dbReference type="Proteomes" id="UP001645859"/>
    </source>
</evidence>
<name>A0ABS1SD75_9MICO</name>
<dbReference type="PROSITE" id="PS00622">
    <property type="entry name" value="HTH_LUXR_1"/>
    <property type="match status" value="1"/>
</dbReference>
<dbReference type="PANTHER" id="PTHR44688:SF16">
    <property type="entry name" value="DNA-BINDING TRANSCRIPTIONAL ACTIVATOR DEVR_DOSR"/>
    <property type="match status" value="1"/>
</dbReference>
<dbReference type="SMART" id="SM00421">
    <property type="entry name" value="HTH_LUXR"/>
    <property type="match status" value="1"/>
</dbReference>
<keyword evidence="3" id="KW-0804">Transcription</keyword>
<gene>
    <name evidence="5" type="ORF">D3230_04095</name>
</gene>
<proteinExistence type="predicted"/>
<dbReference type="EMBL" id="QYAC01000002">
    <property type="protein sequence ID" value="MBL3678484.1"/>
    <property type="molecule type" value="Genomic_DNA"/>
</dbReference>
<sequence length="888" mass="94506">MQEDLSSPDLGPPELAARFARQQASIAAAVPDRLERVVADLAAPGSVVLLVGEGGTGRLALAREAARLVATHQDMGEVIELPQPPHETSGIASVFVELADAGGNDGGDTATIAARVLAGMLAVAPAGAVMLVAPSIDGYSPRDTRVLELVLRDHRVRAILTARQLTTPVEQLSSGERRSRVSVAPLDLAEADTYLSNLLGVERIETETLRRWVESAGGNSYALAVLALSAESAGTLRRSRGAAWSTATSDEVPSGYSRVLMGTCTPAELEVLELVALAEPVTEAVLLRSLDAACVSVLFERGLLVSKPSAEGSSLVAGHPLLASLLRAGMSPVRRIQLNDQIFRLLSEDLGTLDPVYAPDRLMRLVVFGLEGGHVLPFPWLWAAFEQTVRGGDPRLVLNLALAVTAHPGADPAQAATGALRAYRIARLLGDAGTLRPVLGMMRGILADRERVDAVTPMLRIRLETSLLEQDVWDDGDVDTALAAIVRLEADVNVAGGDELIAEVVRSARVQILAYAGRLREAGLAAPGQDVSPDLKTEWIRSPARAINTLILDQRGAFELALASAENTRMLSRLGPRARPDFVDMHSFGWLIGFWVSGSAESARQVVDELLTEVHTDTHAEARYSGLVEAGSVLISVQEGRWADAAQAAELLLDRLELHDSYGVAPLVQAALAHALAVLGERDAALRAIRAAGVPSRGMGQVLSGTRRLLTLRARQWLRLPDTAAEAERVLTWAQAEGLPLIELVALHIMATEARAASPELLERARAAAIAVDPPLSGAYLAHIERIAQGAGAAATDSDEPEVRMLAGLGVWLPLPPAGDLTAREREIALLAALGHSSKFIAERLHISSRTVETHLSNIFAKTGVENRDELSRWAARERAPLGALESS</sequence>
<dbReference type="SUPFAM" id="SSF46894">
    <property type="entry name" value="C-terminal effector domain of the bipartite response regulators"/>
    <property type="match status" value="1"/>
</dbReference>
<dbReference type="InterPro" id="IPR027417">
    <property type="entry name" value="P-loop_NTPase"/>
</dbReference>
<dbReference type="Pfam" id="PF00196">
    <property type="entry name" value="GerE"/>
    <property type="match status" value="1"/>
</dbReference>
<keyword evidence="6" id="KW-1185">Reference proteome</keyword>
<dbReference type="CDD" id="cd06170">
    <property type="entry name" value="LuxR_C_like"/>
    <property type="match status" value="1"/>
</dbReference>
<dbReference type="SUPFAM" id="SSF52540">
    <property type="entry name" value="P-loop containing nucleoside triphosphate hydrolases"/>
    <property type="match status" value="1"/>
</dbReference>
<keyword evidence="1" id="KW-0805">Transcription regulation</keyword>
<dbReference type="InterPro" id="IPR036388">
    <property type="entry name" value="WH-like_DNA-bd_sf"/>
</dbReference>
<dbReference type="InterPro" id="IPR016032">
    <property type="entry name" value="Sig_transdc_resp-reg_C-effctor"/>
</dbReference>
<dbReference type="PANTHER" id="PTHR44688">
    <property type="entry name" value="DNA-BINDING TRANSCRIPTIONAL ACTIVATOR DEVR_DOSR"/>
    <property type="match status" value="1"/>
</dbReference>
<dbReference type="PRINTS" id="PR00038">
    <property type="entry name" value="HTHLUXR"/>
</dbReference>
<keyword evidence="2" id="KW-0238">DNA-binding</keyword>
<dbReference type="Gene3D" id="1.10.10.10">
    <property type="entry name" value="Winged helix-like DNA-binding domain superfamily/Winged helix DNA-binding domain"/>
    <property type="match status" value="1"/>
</dbReference>
<evidence type="ECO:0000256" key="2">
    <source>
        <dbReference type="ARBA" id="ARBA00023125"/>
    </source>
</evidence>
<reference evidence="5 6" key="1">
    <citation type="submission" date="2018-09" db="EMBL/GenBank/DDBJ databases">
        <title>Comparative genomics of Leucobacter spp.</title>
        <authorList>
            <person name="Reis A.C."/>
            <person name="Kolvenbach B.A."/>
            <person name="Corvini P.F.X."/>
            <person name="Nunes O.C."/>
        </authorList>
    </citation>
    <scope>NUCLEOTIDE SEQUENCE [LARGE SCALE GENOMIC DNA]</scope>
    <source>
        <strain evidence="5 6">TAN 31504</strain>
    </source>
</reference>
<dbReference type="InterPro" id="IPR000792">
    <property type="entry name" value="Tscrpt_reg_LuxR_C"/>
</dbReference>
<dbReference type="RefSeq" id="WP_202343758.1">
    <property type="nucleotide sequence ID" value="NZ_BAAAPI010000002.1"/>
</dbReference>
<evidence type="ECO:0000259" key="4">
    <source>
        <dbReference type="PROSITE" id="PS50043"/>
    </source>
</evidence>
<dbReference type="PROSITE" id="PS50043">
    <property type="entry name" value="HTH_LUXR_2"/>
    <property type="match status" value="1"/>
</dbReference>
<organism evidence="5 6">
    <name type="scientific">Leucobacter chromiireducens subsp. solipictus</name>
    <dbReference type="NCBI Taxonomy" id="398235"/>
    <lineage>
        <taxon>Bacteria</taxon>
        <taxon>Bacillati</taxon>
        <taxon>Actinomycetota</taxon>
        <taxon>Actinomycetes</taxon>
        <taxon>Micrococcales</taxon>
        <taxon>Microbacteriaceae</taxon>
        <taxon>Leucobacter</taxon>
    </lineage>
</organism>
<evidence type="ECO:0000256" key="3">
    <source>
        <dbReference type="ARBA" id="ARBA00023163"/>
    </source>
</evidence>